<dbReference type="InterPro" id="IPR045469">
    <property type="entry name" value="Nis1"/>
</dbReference>
<reference evidence="3" key="3">
    <citation type="submission" date="2025-08" db="UniProtKB">
        <authorList>
            <consortium name="RefSeq"/>
        </authorList>
    </citation>
    <scope>IDENTIFICATION</scope>
    <source>
        <strain evidence="3">CBS 342.82</strain>
    </source>
</reference>
<protein>
    <submittedName>
        <fullName evidence="3">Signal peptide-containing protein</fullName>
    </submittedName>
</protein>
<proteinExistence type="predicted"/>
<reference evidence="3" key="2">
    <citation type="submission" date="2020-04" db="EMBL/GenBank/DDBJ databases">
        <authorList>
            <consortium name="NCBI Genome Project"/>
        </authorList>
    </citation>
    <scope>NUCLEOTIDE SEQUENCE</scope>
    <source>
        <strain evidence="3">CBS 342.82</strain>
    </source>
</reference>
<dbReference type="GeneID" id="54359331"/>
<accession>A0A6J3M0T5</accession>
<gene>
    <name evidence="3" type="ORF">K489DRAFT_321266</name>
</gene>
<dbReference type="Pfam" id="PF19271">
    <property type="entry name" value="Nis1"/>
    <property type="match status" value="1"/>
</dbReference>
<reference evidence="3" key="1">
    <citation type="submission" date="2020-01" db="EMBL/GenBank/DDBJ databases">
        <authorList>
            <consortium name="DOE Joint Genome Institute"/>
            <person name="Haridas S."/>
            <person name="Albert R."/>
            <person name="Binder M."/>
            <person name="Bloem J."/>
            <person name="Labutti K."/>
            <person name="Salamov A."/>
            <person name="Andreopoulos B."/>
            <person name="Baker S.E."/>
            <person name="Barry K."/>
            <person name="Bills G."/>
            <person name="Bluhm B.H."/>
            <person name="Cannon C."/>
            <person name="Castanera R."/>
            <person name="Culley D.E."/>
            <person name="Daum C."/>
            <person name="Ezra D."/>
            <person name="Gonzalez J.B."/>
            <person name="Henrissat B."/>
            <person name="Kuo A."/>
            <person name="Liang C."/>
            <person name="Lipzen A."/>
            <person name="Lutzoni F."/>
            <person name="Magnuson J."/>
            <person name="Mondo S."/>
            <person name="Nolan M."/>
            <person name="Ohm R."/>
            <person name="Pangilinan J."/>
            <person name="Park H.-J."/>
            <person name="Ramirez L."/>
            <person name="Alfaro M."/>
            <person name="Sun H."/>
            <person name="Tritt A."/>
            <person name="Yoshinaga Y."/>
            <person name="Zwiers L.-H."/>
            <person name="Turgeon B.G."/>
            <person name="Goodwin S.B."/>
            <person name="Spatafora J.W."/>
            <person name="Crous P.W."/>
            <person name="Grigoriev I.V."/>
        </authorList>
    </citation>
    <scope>NUCLEOTIDE SEQUENCE</scope>
    <source>
        <strain evidence="3">CBS 342.82</strain>
    </source>
</reference>
<feature type="chain" id="PRO_5026729813" evidence="1">
    <location>
        <begin position="17"/>
        <end position="289"/>
    </location>
</feature>
<sequence length="289" mass="30485">MRFVISLSILCSCVAARIVGLAGPEVISPNANITVSLITENYIQSVADISVAFSLSPAVYRGYLGPLLLGSFYLGSARSNVLNNVNFTVQTPSDLSDVHYINAAVTSLYGASHVPITMIWNLRVDVGNATSTALGTTVDGLNVCNTATATTSPAATATSPLQCFRGVENEGLQLSIQAGLVTLGTLINDVSQDSNITVPDDLRQLSGLLDELAEIVLPLNGCMVNPTATWPPLPVRDSRVRVTQILEGMVSGLRALSAAVLRCDIAAASSIICQVERLFVDANAYWTSL</sequence>
<keyword evidence="2" id="KW-1185">Reference proteome</keyword>
<keyword evidence="1" id="KW-0732">Signal</keyword>
<dbReference type="OrthoDB" id="3913322at2759"/>
<name>A0A6J3M0T5_9PEZI</name>
<dbReference type="Proteomes" id="UP000504637">
    <property type="component" value="Unplaced"/>
</dbReference>
<evidence type="ECO:0000313" key="2">
    <source>
        <dbReference type="Proteomes" id="UP000504637"/>
    </source>
</evidence>
<dbReference type="AlphaFoldDB" id="A0A6J3M0T5"/>
<evidence type="ECO:0000313" key="3">
    <source>
        <dbReference type="RefSeq" id="XP_033458686.1"/>
    </source>
</evidence>
<feature type="signal peptide" evidence="1">
    <location>
        <begin position="1"/>
        <end position="16"/>
    </location>
</feature>
<organism evidence="3">
    <name type="scientific">Dissoconium aciculare CBS 342.82</name>
    <dbReference type="NCBI Taxonomy" id="1314786"/>
    <lineage>
        <taxon>Eukaryota</taxon>
        <taxon>Fungi</taxon>
        <taxon>Dikarya</taxon>
        <taxon>Ascomycota</taxon>
        <taxon>Pezizomycotina</taxon>
        <taxon>Dothideomycetes</taxon>
        <taxon>Dothideomycetidae</taxon>
        <taxon>Mycosphaerellales</taxon>
        <taxon>Dissoconiaceae</taxon>
        <taxon>Dissoconium</taxon>
    </lineage>
</organism>
<dbReference type="RefSeq" id="XP_033458686.1">
    <property type="nucleotide sequence ID" value="XM_033601531.1"/>
</dbReference>
<evidence type="ECO:0000256" key="1">
    <source>
        <dbReference type="SAM" id="SignalP"/>
    </source>
</evidence>